<dbReference type="EMBL" id="JAKZHW010000002">
    <property type="protein sequence ID" value="MCH8617402.1"/>
    <property type="molecule type" value="Genomic_DNA"/>
</dbReference>
<protein>
    <recommendedName>
        <fullName evidence="4">Isopropylmalate isomerase</fullName>
    </recommendedName>
</protein>
<accession>A0ABS9VRX4</accession>
<reference evidence="2 3" key="1">
    <citation type="submission" date="2022-03" db="EMBL/GenBank/DDBJ databases">
        <authorList>
            <person name="Jo J.-H."/>
            <person name="Im W.-T."/>
        </authorList>
    </citation>
    <scope>NUCLEOTIDE SEQUENCE [LARGE SCALE GENOMIC DNA]</scope>
    <source>
        <strain evidence="2 3">SM33</strain>
    </source>
</reference>
<dbReference type="Proteomes" id="UP001203058">
    <property type="component" value="Unassembled WGS sequence"/>
</dbReference>
<dbReference type="RefSeq" id="WP_241448273.1">
    <property type="nucleotide sequence ID" value="NZ_JAKZHW010000002.1"/>
</dbReference>
<sequence>MAQMLIHDPTPLAWIIVAAYFVGAIVCFLAGRLAVQKRDRMFWLGTGLFLVLLGLNKQLDLQSLLTEAGRSIAQREGVYDARRLIQAVFILALATGSILGVATLSGWLRRSAASVKAATVGIVLLISFILIRAASFHHMDGWVTQRVAGIRSGWWLELAGIAVIGLSAMRYRGQHASNMAGTLERTADYSAGTNDGAQG</sequence>
<evidence type="ECO:0000256" key="1">
    <source>
        <dbReference type="SAM" id="Phobius"/>
    </source>
</evidence>
<gene>
    <name evidence="2" type="ORF">LZ016_14990</name>
</gene>
<feature type="transmembrane region" description="Helical" evidence="1">
    <location>
        <begin position="154"/>
        <end position="171"/>
    </location>
</feature>
<evidence type="ECO:0008006" key="4">
    <source>
        <dbReference type="Google" id="ProtNLM"/>
    </source>
</evidence>
<feature type="transmembrane region" description="Helical" evidence="1">
    <location>
        <begin position="115"/>
        <end position="134"/>
    </location>
</feature>
<keyword evidence="3" id="KW-1185">Reference proteome</keyword>
<name>A0ABS9VRX4_9SPHN</name>
<organism evidence="2 3">
    <name type="scientific">Sphingomonas telluris</name>
    <dbReference type="NCBI Taxonomy" id="2907998"/>
    <lineage>
        <taxon>Bacteria</taxon>
        <taxon>Pseudomonadati</taxon>
        <taxon>Pseudomonadota</taxon>
        <taxon>Alphaproteobacteria</taxon>
        <taxon>Sphingomonadales</taxon>
        <taxon>Sphingomonadaceae</taxon>
        <taxon>Sphingomonas</taxon>
    </lineage>
</organism>
<feature type="transmembrane region" description="Helical" evidence="1">
    <location>
        <begin position="12"/>
        <end position="35"/>
    </location>
</feature>
<keyword evidence="1" id="KW-1133">Transmembrane helix</keyword>
<keyword evidence="1" id="KW-0472">Membrane</keyword>
<comment type="caution">
    <text evidence="2">The sequence shown here is derived from an EMBL/GenBank/DDBJ whole genome shotgun (WGS) entry which is preliminary data.</text>
</comment>
<feature type="transmembrane region" description="Helical" evidence="1">
    <location>
        <begin position="42"/>
        <end position="59"/>
    </location>
</feature>
<proteinExistence type="predicted"/>
<feature type="transmembrane region" description="Helical" evidence="1">
    <location>
        <begin position="84"/>
        <end position="108"/>
    </location>
</feature>
<evidence type="ECO:0000313" key="2">
    <source>
        <dbReference type="EMBL" id="MCH8617402.1"/>
    </source>
</evidence>
<evidence type="ECO:0000313" key="3">
    <source>
        <dbReference type="Proteomes" id="UP001203058"/>
    </source>
</evidence>
<keyword evidence="1" id="KW-0812">Transmembrane</keyword>